<name>A0A497XRP6_9SPHI</name>
<evidence type="ECO:0000313" key="5">
    <source>
        <dbReference type="Proteomes" id="UP000273898"/>
    </source>
</evidence>
<dbReference type="NCBIfam" id="NF009774">
    <property type="entry name" value="PRK13271.1"/>
    <property type="match status" value="1"/>
</dbReference>
<dbReference type="GO" id="GO:0004555">
    <property type="term" value="F:alpha,alpha-trehalase activity"/>
    <property type="evidence" value="ECO:0007669"/>
    <property type="project" value="InterPro"/>
</dbReference>
<sequence>MIKLIIFKNTSHMKSQNLSCIKIMMLPCLLFISCQLFAQQELSPRQTYPNLFEQVQMAGIYPDSKSFVDAIPKRKPSEIMNAYITHKKDKNFDLKAFVSEYFILPENHHAAYHSDIKAGIEKHLDTLWTVLKRNPDTVSSYQTSLLTLPKSYIVPGGRFREVYYWDSYFTMLGLQKADKTETIKDMVDNFAFLINKYGFIPNGNRTYYLTRSQPPFFAAMVQLLTQHSKDVKLRDYRDALEKEYNFWMKGASNIGNGKAINHLVRLTDGTILNRYYDASDQPREESYREDFEAAKSTKQVPSTFLRNVRSAAESGWDFSSRWFADGKNYSQIITTDLLPVDLNTLLYNLETTISAANKEAGNNAKAAVFAKKAVKRKAAILKYFWNKNQGFFTDYNWKKRSLSNQLTLAAAFPLYFKLATNAQAKAVKEKLAKDFFKTGGLITTLTTTKQQWDAPNAWAPLQYISIMGLRNYGYDKLADTISTRWISLNISVFKETGKLMEKYNVVETDSKGGGGEYPLQDGFGWTNGVLLKLMKK</sequence>
<dbReference type="GO" id="GO:0005993">
    <property type="term" value="P:trehalose catabolic process"/>
    <property type="evidence" value="ECO:0007669"/>
    <property type="project" value="TreeGrafter"/>
</dbReference>
<dbReference type="Gene3D" id="1.50.10.10">
    <property type="match status" value="1"/>
</dbReference>
<evidence type="ECO:0000256" key="2">
    <source>
        <dbReference type="ARBA" id="ARBA00023295"/>
    </source>
</evidence>
<dbReference type="Proteomes" id="UP000273898">
    <property type="component" value="Unassembled WGS sequence"/>
</dbReference>
<dbReference type="NCBIfam" id="NF009773">
    <property type="entry name" value="PRK13270.1"/>
    <property type="match status" value="1"/>
</dbReference>
<dbReference type="EMBL" id="RCCK01000015">
    <property type="protein sequence ID" value="RLJ71897.1"/>
    <property type="molecule type" value="Genomic_DNA"/>
</dbReference>
<protein>
    <submittedName>
        <fullName evidence="4">Alpha,alpha-trehalase</fullName>
    </submittedName>
</protein>
<reference evidence="4 5" key="1">
    <citation type="submission" date="2018-10" db="EMBL/GenBank/DDBJ databases">
        <title>Genomic Encyclopedia of Archaeal and Bacterial Type Strains, Phase II (KMG-II): from individual species to whole genera.</title>
        <authorList>
            <person name="Goeker M."/>
        </authorList>
    </citation>
    <scope>NUCLEOTIDE SEQUENCE [LARGE SCALE GENOMIC DNA]</scope>
    <source>
        <strain evidence="4 5">DSM 19624</strain>
    </source>
</reference>
<dbReference type="PRINTS" id="PR00744">
    <property type="entry name" value="GLHYDRLASE37"/>
</dbReference>
<evidence type="ECO:0000313" key="4">
    <source>
        <dbReference type="EMBL" id="RLJ71897.1"/>
    </source>
</evidence>
<comment type="caution">
    <text evidence="4">The sequence shown here is derived from an EMBL/GenBank/DDBJ whole genome shotgun (WGS) entry which is preliminary data.</text>
</comment>
<dbReference type="PROSITE" id="PS51257">
    <property type="entry name" value="PROKAR_LIPOPROTEIN"/>
    <property type="match status" value="1"/>
</dbReference>
<evidence type="ECO:0000256" key="3">
    <source>
        <dbReference type="SAM" id="SignalP"/>
    </source>
</evidence>
<keyword evidence="1" id="KW-0378">Hydrolase</keyword>
<feature type="signal peptide" evidence="3">
    <location>
        <begin position="1"/>
        <end position="38"/>
    </location>
</feature>
<dbReference type="PROSITE" id="PS00928">
    <property type="entry name" value="TREHALASE_2"/>
    <property type="match status" value="1"/>
</dbReference>
<dbReference type="InterPro" id="IPR018232">
    <property type="entry name" value="Glyco_hydro_37_CS"/>
</dbReference>
<keyword evidence="2" id="KW-0326">Glycosidase</keyword>
<feature type="chain" id="PRO_5019865084" evidence="3">
    <location>
        <begin position="39"/>
        <end position="536"/>
    </location>
</feature>
<keyword evidence="3" id="KW-0732">Signal</keyword>
<dbReference type="InterPro" id="IPR012341">
    <property type="entry name" value="6hp_glycosidase-like_sf"/>
</dbReference>
<dbReference type="PANTHER" id="PTHR23403:SF1">
    <property type="entry name" value="TREHALASE"/>
    <property type="match status" value="1"/>
</dbReference>
<dbReference type="PROSITE" id="PS00927">
    <property type="entry name" value="TREHALASE_1"/>
    <property type="match status" value="1"/>
</dbReference>
<dbReference type="SUPFAM" id="SSF48208">
    <property type="entry name" value="Six-hairpin glycosidases"/>
    <property type="match status" value="1"/>
</dbReference>
<gene>
    <name evidence="4" type="ORF">BCL90_4718</name>
</gene>
<dbReference type="Pfam" id="PF01204">
    <property type="entry name" value="Trehalase"/>
    <property type="match status" value="1"/>
</dbReference>
<dbReference type="InterPro" id="IPR008928">
    <property type="entry name" value="6-hairpin_glycosidase_sf"/>
</dbReference>
<dbReference type="RefSeq" id="WP_244095124.1">
    <property type="nucleotide sequence ID" value="NZ_RCCK01000015.1"/>
</dbReference>
<accession>A0A497XRP6</accession>
<evidence type="ECO:0000256" key="1">
    <source>
        <dbReference type="ARBA" id="ARBA00022801"/>
    </source>
</evidence>
<dbReference type="PANTHER" id="PTHR23403">
    <property type="entry name" value="TREHALASE"/>
    <property type="match status" value="1"/>
</dbReference>
<dbReference type="InterPro" id="IPR001661">
    <property type="entry name" value="Glyco_hydro_37"/>
</dbReference>
<dbReference type="AlphaFoldDB" id="A0A497XRP6"/>
<organism evidence="4 5">
    <name type="scientific">Pedobacter alluvionis</name>
    <dbReference type="NCBI Taxonomy" id="475253"/>
    <lineage>
        <taxon>Bacteria</taxon>
        <taxon>Pseudomonadati</taxon>
        <taxon>Bacteroidota</taxon>
        <taxon>Sphingobacteriia</taxon>
        <taxon>Sphingobacteriales</taxon>
        <taxon>Sphingobacteriaceae</taxon>
        <taxon>Pedobacter</taxon>
    </lineage>
</organism>
<proteinExistence type="predicted"/>